<evidence type="ECO:0000256" key="1">
    <source>
        <dbReference type="SAM" id="MobiDB-lite"/>
    </source>
</evidence>
<dbReference type="AlphaFoldDB" id="A0A329QKJ4"/>
<reference evidence="3 4" key="1">
    <citation type="submission" date="2018-04" db="EMBL/GenBank/DDBJ databases">
        <title>Paenibacillus taichungensis Genome sequencing and assembly.</title>
        <authorList>
            <person name="Xu J."/>
            <person name="Rensing C."/>
            <person name="Mazhar H.S."/>
        </authorList>
    </citation>
    <scope>NUCLEOTIDE SEQUENCE [LARGE SCALE GENOMIC DNA]</scope>
    <source>
        <strain evidence="3 4">NC1</strain>
    </source>
</reference>
<evidence type="ECO:0000313" key="3">
    <source>
        <dbReference type="EMBL" id="RAW12967.1"/>
    </source>
</evidence>
<comment type="caution">
    <text evidence="3">The sequence shown here is derived from an EMBL/GenBank/DDBJ whole genome shotgun (WGS) entry which is preliminary data.</text>
</comment>
<dbReference type="RefSeq" id="WP_113054938.1">
    <property type="nucleotide sequence ID" value="NZ_QEVW01000014.1"/>
</dbReference>
<feature type="region of interest" description="Disordered" evidence="1">
    <location>
        <begin position="70"/>
        <end position="91"/>
    </location>
</feature>
<name>A0A329QKJ4_9BACL</name>
<keyword evidence="2" id="KW-0812">Transmembrane</keyword>
<proteinExistence type="predicted"/>
<gene>
    <name evidence="3" type="ORF">DC345_22085</name>
</gene>
<dbReference type="Proteomes" id="UP000250642">
    <property type="component" value="Unassembled WGS sequence"/>
</dbReference>
<feature type="transmembrane region" description="Helical" evidence="2">
    <location>
        <begin position="16"/>
        <end position="38"/>
    </location>
</feature>
<protein>
    <submittedName>
        <fullName evidence="3">Uncharacterized protein</fullName>
    </submittedName>
</protein>
<sequence>MISEINSWIRHIASNYILIIAAAVMFFAIKAVIGFYTYKHYNKQLDHLHHKIDLLIKEQQLLAQRFSVPNTNQDMTQKEDHFEHSSQTPLM</sequence>
<dbReference type="EMBL" id="QEVW01000014">
    <property type="protein sequence ID" value="RAW12967.1"/>
    <property type="molecule type" value="Genomic_DNA"/>
</dbReference>
<evidence type="ECO:0000256" key="2">
    <source>
        <dbReference type="SAM" id="Phobius"/>
    </source>
</evidence>
<accession>A0A329QKJ4</accession>
<keyword evidence="2" id="KW-0472">Membrane</keyword>
<evidence type="ECO:0000313" key="4">
    <source>
        <dbReference type="Proteomes" id="UP000250642"/>
    </source>
</evidence>
<organism evidence="3 4">
    <name type="scientific">Paenibacillus taichungensis</name>
    <dbReference type="NCBI Taxonomy" id="484184"/>
    <lineage>
        <taxon>Bacteria</taxon>
        <taxon>Bacillati</taxon>
        <taxon>Bacillota</taxon>
        <taxon>Bacilli</taxon>
        <taxon>Bacillales</taxon>
        <taxon>Paenibacillaceae</taxon>
        <taxon>Paenibacillus</taxon>
    </lineage>
</organism>
<keyword evidence="2" id="KW-1133">Transmembrane helix</keyword>